<name>A0AC60NYU3_IXOPE</name>
<comment type="caution">
    <text evidence="1">The sequence shown here is derived from an EMBL/GenBank/DDBJ whole genome shotgun (WGS) entry which is preliminary data.</text>
</comment>
<keyword evidence="2" id="KW-1185">Reference proteome</keyword>
<accession>A0AC60NYU3</accession>
<dbReference type="Proteomes" id="UP000805193">
    <property type="component" value="Unassembled WGS sequence"/>
</dbReference>
<organism evidence="1 2">
    <name type="scientific">Ixodes persulcatus</name>
    <name type="common">Taiga tick</name>
    <dbReference type="NCBI Taxonomy" id="34615"/>
    <lineage>
        <taxon>Eukaryota</taxon>
        <taxon>Metazoa</taxon>
        <taxon>Ecdysozoa</taxon>
        <taxon>Arthropoda</taxon>
        <taxon>Chelicerata</taxon>
        <taxon>Arachnida</taxon>
        <taxon>Acari</taxon>
        <taxon>Parasitiformes</taxon>
        <taxon>Ixodida</taxon>
        <taxon>Ixodoidea</taxon>
        <taxon>Ixodidae</taxon>
        <taxon>Ixodinae</taxon>
        <taxon>Ixodes</taxon>
    </lineage>
</organism>
<feature type="non-terminal residue" evidence="1">
    <location>
        <position position="51"/>
    </location>
</feature>
<protein>
    <submittedName>
        <fullName evidence="1">Uncharacterized protein</fullName>
    </submittedName>
</protein>
<evidence type="ECO:0000313" key="1">
    <source>
        <dbReference type="EMBL" id="KAG0412248.1"/>
    </source>
</evidence>
<proteinExistence type="predicted"/>
<sequence length="51" mass="5571">NNNTMNHSTANDHSNKANILIPTHQQVGADEKTAKNNNQSSSHLLEEDGDD</sequence>
<feature type="non-terminal residue" evidence="1">
    <location>
        <position position="1"/>
    </location>
</feature>
<dbReference type="EMBL" id="JABSTQ010011364">
    <property type="protein sequence ID" value="KAG0412248.1"/>
    <property type="molecule type" value="Genomic_DNA"/>
</dbReference>
<gene>
    <name evidence="1" type="ORF">HPB47_010608</name>
</gene>
<reference evidence="1 2" key="1">
    <citation type="journal article" date="2020" name="Cell">
        <title>Large-Scale Comparative Analyses of Tick Genomes Elucidate Their Genetic Diversity and Vector Capacities.</title>
        <authorList>
            <consortium name="Tick Genome and Microbiome Consortium (TIGMIC)"/>
            <person name="Jia N."/>
            <person name="Wang J."/>
            <person name="Shi W."/>
            <person name="Du L."/>
            <person name="Sun Y."/>
            <person name="Zhan W."/>
            <person name="Jiang J.F."/>
            <person name="Wang Q."/>
            <person name="Zhang B."/>
            <person name="Ji P."/>
            <person name="Bell-Sakyi L."/>
            <person name="Cui X.M."/>
            <person name="Yuan T.T."/>
            <person name="Jiang B.G."/>
            <person name="Yang W.F."/>
            <person name="Lam T.T."/>
            <person name="Chang Q.C."/>
            <person name="Ding S.J."/>
            <person name="Wang X.J."/>
            <person name="Zhu J.G."/>
            <person name="Ruan X.D."/>
            <person name="Zhao L."/>
            <person name="Wei J.T."/>
            <person name="Ye R.Z."/>
            <person name="Que T.C."/>
            <person name="Du C.H."/>
            <person name="Zhou Y.H."/>
            <person name="Cheng J.X."/>
            <person name="Dai P.F."/>
            <person name="Guo W.B."/>
            <person name="Han X.H."/>
            <person name="Huang E.J."/>
            <person name="Li L.F."/>
            <person name="Wei W."/>
            <person name="Gao Y.C."/>
            <person name="Liu J.Z."/>
            <person name="Shao H.Z."/>
            <person name="Wang X."/>
            <person name="Wang C.C."/>
            <person name="Yang T.C."/>
            <person name="Huo Q.B."/>
            <person name="Li W."/>
            <person name="Chen H.Y."/>
            <person name="Chen S.E."/>
            <person name="Zhou L.G."/>
            <person name="Ni X.B."/>
            <person name="Tian J.H."/>
            <person name="Sheng Y."/>
            <person name="Liu T."/>
            <person name="Pan Y.S."/>
            <person name="Xia L.Y."/>
            <person name="Li J."/>
            <person name="Zhao F."/>
            <person name="Cao W.C."/>
        </authorList>
    </citation>
    <scope>NUCLEOTIDE SEQUENCE [LARGE SCALE GENOMIC DNA]</scope>
    <source>
        <strain evidence="1">Iper-2018</strain>
    </source>
</reference>
<evidence type="ECO:0000313" key="2">
    <source>
        <dbReference type="Proteomes" id="UP000805193"/>
    </source>
</evidence>